<organism evidence="9 10">
    <name type="scientific">Actinoplanes sichuanensis</name>
    <dbReference type="NCBI Taxonomy" id="512349"/>
    <lineage>
        <taxon>Bacteria</taxon>
        <taxon>Bacillati</taxon>
        <taxon>Actinomycetota</taxon>
        <taxon>Actinomycetes</taxon>
        <taxon>Micromonosporales</taxon>
        <taxon>Micromonosporaceae</taxon>
        <taxon>Actinoplanes</taxon>
    </lineage>
</organism>
<keyword evidence="10" id="KW-1185">Reference proteome</keyword>
<dbReference type="InterPro" id="IPR012382">
    <property type="entry name" value="CobI/CbiL"/>
</dbReference>
<dbReference type="PANTHER" id="PTHR47036:SF1">
    <property type="entry name" value="COBALT-FACTOR III C(17)-METHYLTRANSFERASE-RELATED"/>
    <property type="match status" value="1"/>
</dbReference>
<feature type="domain" description="Tetrapyrrole methylase" evidence="8">
    <location>
        <begin position="25"/>
        <end position="236"/>
    </location>
</feature>
<keyword evidence="4 9" id="KW-0489">Methyltransferase</keyword>
<feature type="region of interest" description="Disordered" evidence="7">
    <location>
        <begin position="275"/>
        <end position="381"/>
    </location>
</feature>
<dbReference type="NCBIfam" id="TIGR01466">
    <property type="entry name" value="cobJ_cbiH"/>
    <property type="match status" value="1"/>
</dbReference>
<keyword evidence="5 9" id="KW-0808">Transferase</keyword>
<dbReference type="EMBL" id="JBHTMK010000043">
    <property type="protein sequence ID" value="MFD1370159.1"/>
    <property type="molecule type" value="Genomic_DNA"/>
</dbReference>
<reference evidence="10" key="1">
    <citation type="journal article" date="2019" name="Int. J. Syst. Evol. Microbiol.">
        <title>The Global Catalogue of Microorganisms (GCM) 10K type strain sequencing project: providing services to taxonomists for standard genome sequencing and annotation.</title>
        <authorList>
            <consortium name="The Broad Institute Genomics Platform"/>
            <consortium name="The Broad Institute Genome Sequencing Center for Infectious Disease"/>
            <person name="Wu L."/>
            <person name="Ma J."/>
        </authorList>
    </citation>
    <scope>NUCLEOTIDE SEQUENCE [LARGE SCALE GENOMIC DNA]</scope>
    <source>
        <strain evidence="10">CCM 7526</strain>
    </source>
</reference>
<feature type="domain" description="Tetrapyrrole methylase" evidence="8">
    <location>
        <begin position="411"/>
        <end position="617"/>
    </location>
</feature>
<evidence type="ECO:0000256" key="1">
    <source>
        <dbReference type="ARBA" id="ARBA00004953"/>
    </source>
</evidence>
<dbReference type="InterPro" id="IPR000878">
    <property type="entry name" value="4pyrrol_Mease"/>
</dbReference>
<dbReference type="InterPro" id="IPR051810">
    <property type="entry name" value="Precorrin_MeTrfase"/>
</dbReference>
<evidence type="ECO:0000256" key="5">
    <source>
        <dbReference type="ARBA" id="ARBA00022679"/>
    </source>
</evidence>
<comment type="similarity">
    <text evidence="2">Belongs to the precorrin methyltransferase family.</text>
</comment>
<dbReference type="CDD" id="cd11645">
    <property type="entry name" value="Precorrin_2_C20_MT"/>
    <property type="match status" value="1"/>
</dbReference>
<dbReference type="CDD" id="cd11646">
    <property type="entry name" value="Precorrin_3B_C17_MT"/>
    <property type="match status" value="1"/>
</dbReference>
<dbReference type="SUPFAM" id="SSF53790">
    <property type="entry name" value="Tetrapyrrole methylase"/>
    <property type="match status" value="2"/>
</dbReference>
<keyword evidence="6" id="KW-0949">S-adenosyl-L-methionine</keyword>
<dbReference type="InterPro" id="IPR035996">
    <property type="entry name" value="4pyrrol_Methylase_sf"/>
</dbReference>
<dbReference type="PROSITE" id="PS00839">
    <property type="entry name" value="SUMT_1"/>
    <property type="match status" value="1"/>
</dbReference>
<evidence type="ECO:0000313" key="9">
    <source>
        <dbReference type="EMBL" id="MFD1370159.1"/>
    </source>
</evidence>
<dbReference type="InterPro" id="IPR006364">
    <property type="entry name" value="CobI/CbiL/CobIJ_dom"/>
</dbReference>
<evidence type="ECO:0000313" key="10">
    <source>
        <dbReference type="Proteomes" id="UP001597183"/>
    </source>
</evidence>
<dbReference type="GO" id="GO:0032259">
    <property type="term" value="P:methylation"/>
    <property type="evidence" value="ECO:0007669"/>
    <property type="project" value="UniProtKB-KW"/>
</dbReference>
<dbReference type="GO" id="GO:0030788">
    <property type="term" value="F:precorrin-2 C20-methyltransferase activity"/>
    <property type="evidence" value="ECO:0007669"/>
    <property type="project" value="UniProtKB-EC"/>
</dbReference>
<evidence type="ECO:0000256" key="7">
    <source>
        <dbReference type="SAM" id="MobiDB-lite"/>
    </source>
</evidence>
<dbReference type="Proteomes" id="UP001597183">
    <property type="component" value="Unassembled WGS sequence"/>
</dbReference>
<dbReference type="EC" id="2.1.1.130" evidence="9"/>
<accession>A0ABW4AHR5</accession>
<comment type="pathway">
    <text evidence="1">Cofactor biosynthesis; adenosylcobalamin biosynthesis.</text>
</comment>
<feature type="compositionally biased region" description="Basic and acidic residues" evidence="7">
    <location>
        <begin position="284"/>
        <end position="327"/>
    </location>
</feature>
<sequence length="655" mass="69127">MTDDAGRGDTSAAIPSQATARTGRLFGVGLGPGDPELVTVKAARLIGAADVVAYHAARHGRSNARAIAAGYLREGQIEEALIYPVTTETTDHPGGYQGAIDEFYAASAARLAAHLDAGRDVVVLAEGDPFFYGSYMHMHKRLSGRYETAVVPGVTSVSAASAVLGRPLMERDEVLTVLPGTLEPKELAARLATTDSAAVMKLGRTFEGVREALEQAGRLDDAWYVERATTDRERSAPLRDVDPATVPYFSLALLPSPAATAFTADVETAGRPASLDVLLSPSARDADSETTRDADSETTRSADSETTRSAETETTRGAETETTRDAETETTPGEGPETAQGEGPRTVQGKKPQAARGEEPEAAQGEGPKAARRDGSGTARRVAANADMVSLEAANAAALSRIETAGRAGQVTVVGLGPGARHWLTPEAQEALADADDLIGYGPYVDRVPPNPRQRRHPSDNRVEAERAAFALDLAKRGRRVAVVSSGDPGVFAMAAAVLEVAEDPQWLDVPVRILPGLTAAQAVASRAGAPLGHDFCILSLSDRLKPWSVIESRLQAAAVADLVIAVYNPASKTRREQLVRALELLRGHRRPSTPVVVGRDVGGPEESVRITTLAALDPASVDMRCLLIIGSSQTRAVTRGDGTTAVYTPRHYPD</sequence>
<gene>
    <name evidence="9" type="ORF">ACFQ5G_32900</name>
</gene>
<dbReference type="NCBIfam" id="NF004647">
    <property type="entry name" value="PRK05990.1"/>
    <property type="match status" value="1"/>
</dbReference>
<evidence type="ECO:0000259" key="8">
    <source>
        <dbReference type="Pfam" id="PF00590"/>
    </source>
</evidence>
<evidence type="ECO:0000256" key="6">
    <source>
        <dbReference type="ARBA" id="ARBA00022691"/>
    </source>
</evidence>
<proteinExistence type="inferred from homology"/>
<dbReference type="Gene3D" id="3.30.950.10">
    <property type="entry name" value="Methyltransferase, Cobalt-precorrin-4 Transmethylase, Domain 2"/>
    <property type="match status" value="2"/>
</dbReference>
<comment type="caution">
    <text evidence="9">The sequence shown here is derived from an EMBL/GenBank/DDBJ whole genome shotgun (WGS) entry which is preliminary data.</text>
</comment>
<evidence type="ECO:0000256" key="3">
    <source>
        <dbReference type="ARBA" id="ARBA00022573"/>
    </source>
</evidence>
<dbReference type="InterPro" id="IPR003043">
    <property type="entry name" value="Uropor_MeTrfase_CS"/>
</dbReference>
<name>A0ABW4AHR5_9ACTN</name>
<dbReference type="RefSeq" id="WP_317790848.1">
    <property type="nucleotide sequence ID" value="NZ_AP028461.1"/>
</dbReference>
<protein>
    <submittedName>
        <fullName evidence="9">Precorrin-2 C(20)-methyltransferase</fullName>
        <ecNumber evidence="9">2.1.1.130</ecNumber>
    </submittedName>
</protein>
<dbReference type="InterPro" id="IPR014777">
    <property type="entry name" value="4pyrrole_Mease_sub1"/>
</dbReference>
<dbReference type="Pfam" id="PF00590">
    <property type="entry name" value="TP_methylase"/>
    <property type="match status" value="2"/>
</dbReference>
<feature type="compositionally biased region" description="Low complexity" evidence="7">
    <location>
        <begin position="329"/>
        <end position="344"/>
    </location>
</feature>
<evidence type="ECO:0000256" key="4">
    <source>
        <dbReference type="ARBA" id="ARBA00022603"/>
    </source>
</evidence>
<dbReference type="PANTHER" id="PTHR47036">
    <property type="entry name" value="COBALT-FACTOR III C(17)-METHYLTRANSFERASE-RELATED"/>
    <property type="match status" value="1"/>
</dbReference>
<dbReference type="InterPro" id="IPR006363">
    <property type="entry name" value="Cbl_synth_CobJ/CibH_dom"/>
</dbReference>
<dbReference type="Gene3D" id="3.40.1010.10">
    <property type="entry name" value="Cobalt-precorrin-4 Transmethylase, Domain 1"/>
    <property type="match status" value="2"/>
</dbReference>
<keyword evidence="3" id="KW-0169">Cobalamin biosynthesis</keyword>
<dbReference type="InterPro" id="IPR014776">
    <property type="entry name" value="4pyrrole_Mease_sub2"/>
</dbReference>
<evidence type="ECO:0000256" key="2">
    <source>
        <dbReference type="ARBA" id="ARBA00005879"/>
    </source>
</evidence>
<dbReference type="NCBIfam" id="TIGR01467">
    <property type="entry name" value="cobI_cbiL"/>
    <property type="match status" value="1"/>
</dbReference>